<dbReference type="EMBL" id="OR148986">
    <property type="protein sequence ID" value="WNL48671.1"/>
    <property type="molecule type" value="Genomic_DNA"/>
</dbReference>
<reference evidence="1" key="1">
    <citation type="submission" date="2023-06" db="EMBL/GenBank/DDBJ databases">
        <title>Characterization of diverse anelloviruses, cressdnaviruses, and phages in the human oral virome in North Carolina.</title>
        <authorList>
            <person name="Paietta E.N."/>
            <person name="Kraberger S."/>
            <person name="Custer J.M."/>
            <person name="Vargas K.L."/>
            <person name="Epsy C."/>
            <person name="Ehmke E."/>
            <person name="Yoder A.D."/>
            <person name="Varsani A."/>
        </authorList>
    </citation>
    <scope>NUCLEOTIDE SEQUENCE</scope>
    <source>
        <strain evidence="1">D_HF5_2C</strain>
    </source>
</reference>
<accession>A0AA96EQA5</accession>
<organism evidence="1">
    <name type="scientific">Caudovirus D_HF5_2C</name>
    <dbReference type="NCBI Taxonomy" id="3071196"/>
    <lineage>
        <taxon>Viruses</taxon>
        <taxon>Duplodnaviria</taxon>
        <taxon>Heunggongvirae</taxon>
        <taxon>Uroviricota</taxon>
        <taxon>Caudoviricetes</taxon>
    </lineage>
</organism>
<protein>
    <submittedName>
        <fullName evidence="1">Uncharacterized protein</fullName>
    </submittedName>
</protein>
<evidence type="ECO:0000313" key="1">
    <source>
        <dbReference type="EMBL" id="WNL48671.1"/>
    </source>
</evidence>
<sequence>MRTEGRGFESMPPLFFEKGGISMPVSKKRKTAKKNPRRYGTTKHIPNVVSLEYKYIHGHYEPKTDEFRLYVNMVCNGAPIICSGYIDPDQSYFKGIRVHNPKPIKGHTAQTIYVTKNDAPHFFSTIKAYVHTVGDLLDSGDNNIPTLDISNDGGYFKDKDIPTYRTLKETQELHVL</sequence>
<name>A0AA96EQA5_9CAUD</name>
<proteinExistence type="predicted"/>